<protein>
    <submittedName>
        <fullName evidence="1">Uncharacterized protein</fullName>
    </submittedName>
</protein>
<dbReference type="VEuPathDB" id="FungiDB:P174DRAFT_419106"/>
<keyword evidence="2" id="KW-1185">Reference proteome</keyword>
<sequence length="100" mass="11512">MDIELRSDIDEPQEGATIAQFINILNRKQTNWFDRFCFERNTLHVNPKVNDNGRTSNFKKALPAPAPPKRLAITEEKRQAQFPGLESVCFNDFVNMIGFV</sequence>
<organism evidence="1 2">
    <name type="scientific">Aspergillus novofumigatus (strain IBT 16806)</name>
    <dbReference type="NCBI Taxonomy" id="1392255"/>
    <lineage>
        <taxon>Eukaryota</taxon>
        <taxon>Fungi</taxon>
        <taxon>Dikarya</taxon>
        <taxon>Ascomycota</taxon>
        <taxon>Pezizomycotina</taxon>
        <taxon>Eurotiomycetes</taxon>
        <taxon>Eurotiomycetidae</taxon>
        <taxon>Eurotiales</taxon>
        <taxon>Aspergillaceae</taxon>
        <taxon>Aspergillus</taxon>
        <taxon>Aspergillus subgen. Fumigati</taxon>
    </lineage>
</organism>
<comment type="caution">
    <text evidence="1">The sequence shown here is derived from an EMBL/GenBank/DDBJ whole genome shotgun (WGS) entry which is preliminary data.</text>
</comment>
<gene>
    <name evidence="1" type="ORF">P174DRAFT_419106</name>
</gene>
<dbReference type="GeneID" id="36532088"/>
<reference evidence="2" key="1">
    <citation type="journal article" date="2018" name="Proc. Natl. Acad. Sci. U.S.A.">
        <title>Linking secondary metabolites to gene clusters through genome sequencing of six diverse Aspergillus species.</title>
        <authorList>
            <person name="Kaerboelling I."/>
            <person name="Vesth T.C."/>
            <person name="Frisvad J.C."/>
            <person name="Nybo J.L."/>
            <person name="Theobald S."/>
            <person name="Kuo A."/>
            <person name="Bowyer P."/>
            <person name="Matsuda Y."/>
            <person name="Mondo S."/>
            <person name="Lyhne E.K."/>
            <person name="Kogle M.E."/>
            <person name="Clum A."/>
            <person name="Lipzen A."/>
            <person name="Salamov A."/>
            <person name="Ngan C.Y."/>
            <person name="Daum C."/>
            <person name="Chiniquy J."/>
            <person name="Barry K."/>
            <person name="LaButti K."/>
            <person name="Haridas S."/>
            <person name="Simmons B.A."/>
            <person name="Magnuson J.K."/>
            <person name="Mortensen U.H."/>
            <person name="Larsen T.O."/>
            <person name="Grigoriev I.V."/>
            <person name="Baker S.E."/>
            <person name="Andersen M.R."/>
        </authorList>
    </citation>
    <scope>NUCLEOTIDE SEQUENCE [LARGE SCALE GENOMIC DNA]</scope>
    <source>
        <strain evidence="2">IBT 16806</strain>
    </source>
</reference>
<dbReference type="Proteomes" id="UP000234474">
    <property type="component" value="Unassembled WGS sequence"/>
</dbReference>
<evidence type="ECO:0000313" key="1">
    <source>
        <dbReference type="EMBL" id="PKX95147.1"/>
    </source>
</evidence>
<dbReference type="AlphaFoldDB" id="A0A2I1CBZ5"/>
<accession>A0A2I1CBZ5</accession>
<dbReference type="RefSeq" id="XP_024683742.1">
    <property type="nucleotide sequence ID" value="XM_024824763.1"/>
</dbReference>
<name>A0A2I1CBZ5_ASPN1</name>
<proteinExistence type="predicted"/>
<dbReference type="EMBL" id="MSZS01000003">
    <property type="protein sequence ID" value="PKX95147.1"/>
    <property type="molecule type" value="Genomic_DNA"/>
</dbReference>
<evidence type="ECO:0000313" key="2">
    <source>
        <dbReference type="Proteomes" id="UP000234474"/>
    </source>
</evidence>